<dbReference type="Gene3D" id="1.10.10.10">
    <property type="entry name" value="Winged helix-like DNA-binding domain superfamily/Winged helix DNA-binding domain"/>
    <property type="match status" value="1"/>
</dbReference>
<sequence length="192" mass="22357">MLKIFLHPDEQGEIFFIPSSNLDPKLSLDEMVSRAASVYNYRSAFFEQANVYLRSKASLDMTITYYLLGNERLCASHSCGSWFPIESLPALIAGEEEMVFQLMKILQREMPFKPIASHLMPKNFTMQELQGLYENISRKTLNRGNFYRKMIKLGILDRLPPAAKPVGGRTVYHYHFNQKYYSNLEENLIEIW</sequence>
<dbReference type="Proteomes" id="UP001596287">
    <property type="component" value="Unassembled WGS sequence"/>
</dbReference>
<dbReference type="InterPro" id="IPR036388">
    <property type="entry name" value="WH-like_DNA-bd_sf"/>
</dbReference>
<comment type="caution">
    <text evidence="2">The sequence shown here is derived from an EMBL/GenBank/DDBJ whole genome shotgun (WGS) entry which is preliminary data.</text>
</comment>
<proteinExistence type="predicted"/>
<name>A0ABW1PJN2_9FLAO</name>
<protein>
    <recommendedName>
        <fullName evidence="1">NrtR DNA-binding winged helix domain-containing protein</fullName>
    </recommendedName>
</protein>
<evidence type="ECO:0000259" key="1">
    <source>
        <dbReference type="Pfam" id="PF21906"/>
    </source>
</evidence>
<keyword evidence="3" id="KW-1185">Reference proteome</keyword>
<organism evidence="2 3">
    <name type="scientific">Flavobacterium qiangtangense</name>
    <dbReference type="NCBI Taxonomy" id="1442595"/>
    <lineage>
        <taxon>Bacteria</taxon>
        <taxon>Pseudomonadati</taxon>
        <taxon>Bacteroidota</taxon>
        <taxon>Flavobacteriia</taxon>
        <taxon>Flavobacteriales</taxon>
        <taxon>Flavobacteriaceae</taxon>
        <taxon>Flavobacterium</taxon>
    </lineage>
</organism>
<gene>
    <name evidence="2" type="ORF">ACFPVY_02610</name>
</gene>
<dbReference type="SUPFAM" id="SSF46785">
    <property type="entry name" value="Winged helix' DNA-binding domain"/>
    <property type="match status" value="1"/>
</dbReference>
<dbReference type="InterPro" id="IPR054105">
    <property type="entry name" value="WHD_NrtR"/>
</dbReference>
<feature type="domain" description="NrtR DNA-binding winged helix" evidence="1">
    <location>
        <begin position="118"/>
        <end position="176"/>
    </location>
</feature>
<evidence type="ECO:0000313" key="3">
    <source>
        <dbReference type="Proteomes" id="UP001596287"/>
    </source>
</evidence>
<dbReference type="Pfam" id="PF21906">
    <property type="entry name" value="WHD_NrtR"/>
    <property type="match status" value="1"/>
</dbReference>
<dbReference type="RefSeq" id="WP_379790154.1">
    <property type="nucleotide sequence ID" value="NZ_JBHSQB010000003.1"/>
</dbReference>
<dbReference type="InterPro" id="IPR036390">
    <property type="entry name" value="WH_DNA-bd_sf"/>
</dbReference>
<dbReference type="EMBL" id="JBHSQB010000003">
    <property type="protein sequence ID" value="MFC6095524.1"/>
    <property type="molecule type" value="Genomic_DNA"/>
</dbReference>
<reference evidence="3" key="1">
    <citation type="journal article" date="2019" name="Int. J. Syst. Evol. Microbiol.">
        <title>The Global Catalogue of Microorganisms (GCM) 10K type strain sequencing project: providing services to taxonomists for standard genome sequencing and annotation.</title>
        <authorList>
            <consortium name="The Broad Institute Genomics Platform"/>
            <consortium name="The Broad Institute Genome Sequencing Center for Infectious Disease"/>
            <person name="Wu L."/>
            <person name="Ma J."/>
        </authorList>
    </citation>
    <scope>NUCLEOTIDE SEQUENCE [LARGE SCALE GENOMIC DNA]</scope>
    <source>
        <strain evidence="3">CCUG 49679</strain>
    </source>
</reference>
<evidence type="ECO:0000313" key="2">
    <source>
        <dbReference type="EMBL" id="MFC6095524.1"/>
    </source>
</evidence>
<accession>A0ABW1PJN2</accession>